<accession>A0A7W4YNU2</accession>
<dbReference type="AlphaFoldDB" id="A0A7W4YNU2"/>
<gene>
    <name evidence="4" type="ORF">FHX49_002517</name>
</gene>
<dbReference type="SMART" id="SM01217">
    <property type="entry name" value="Fn3_like"/>
    <property type="match status" value="1"/>
</dbReference>
<evidence type="ECO:0000256" key="2">
    <source>
        <dbReference type="ARBA" id="ARBA00022801"/>
    </source>
</evidence>
<dbReference type="InterPro" id="IPR036881">
    <property type="entry name" value="Glyco_hydro_3_C_sf"/>
</dbReference>
<dbReference type="Gene3D" id="2.60.40.10">
    <property type="entry name" value="Immunoglobulins"/>
    <property type="match status" value="1"/>
</dbReference>
<dbReference type="InterPro" id="IPR036962">
    <property type="entry name" value="Glyco_hydro_3_N_sf"/>
</dbReference>
<dbReference type="InterPro" id="IPR013783">
    <property type="entry name" value="Ig-like_fold"/>
</dbReference>
<dbReference type="Gene3D" id="3.20.20.300">
    <property type="entry name" value="Glycoside hydrolase, family 3, N-terminal domain"/>
    <property type="match status" value="1"/>
</dbReference>
<evidence type="ECO:0000259" key="3">
    <source>
        <dbReference type="SMART" id="SM01217"/>
    </source>
</evidence>
<dbReference type="InterPro" id="IPR001764">
    <property type="entry name" value="Glyco_hydro_3_N"/>
</dbReference>
<dbReference type="InterPro" id="IPR002772">
    <property type="entry name" value="Glyco_hydro_3_C"/>
</dbReference>
<dbReference type="Pfam" id="PF01915">
    <property type="entry name" value="Glyco_hydro_3_C"/>
    <property type="match status" value="1"/>
</dbReference>
<dbReference type="Gene3D" id="3.40.50.1700">
    <property type="entry name" value="Glycoside hydrolase family 3 C-terminal domain"/>
    <property type="match status" value="1"/>
</dbReference>
<dbReference type="EMBL" id="JACHWQ010000009">
    <property type="protein sequence ID" value="MBB2976929.1"/>
    <property type="molecule type" value="Genomic_DNA"/>
</dbReference>
<evidence type="ECO:0000313" key="5">
    <source>
        <dbReference type="Proteomes" id="UP000529310"/>
    </source>
</evidence>
<proteinExistence type="inferred from homology"/>
<name>A0A7W4YNU2_9MICO</name>
<dbReference type="Proteomes" id="UP000529310">
    <property type="component" value="Unassembled WGS sequence"/>
</dbReference>
<dbReference type="SUPFAM" id="SSF52279">
    <property type="entry name" value="Beta-D-glucan exohydrolase, C-terminal domain"/>
    <property type="match status" value="1"/>
</dbReference>
<feature type="domain" description="Fibronectin type III-like" evidence="3">
    <location>
        <begin position="665"/>
        <end position="734"/>
    </location>
</feature>
<dbReference type="Pfam" id="PF00933">
    <property type="entry name" value="Glyco_hydro_3"/>
    <property type="match status" value="1"/>
</dbReference>
<dbReference type="PANTHER" id="PTHR42715:SF10">
    <property type="entry name" value="BETA-GLUCOSIDASE"/>
    <property type="match status" value="1"/>
</dbReference>
<evidence type="ECO:0000256" key="1">
    <source>
        <dbReference type="ARBA" id="ARBA00005336"/>
    </source>
</evidence>
<comment type="caution">
    <text evidence="4">The sequence shown here is derived from an EMBL/GenBank/DDBJ whole genome shotgun (WGS) entry which is preliminary data.</text>
</comment>
<reference evidence="4 5" key="1">
    <citation type="submission" date="2020-08" db="EMBL/GenBank/DDBJ databases">
        <title>Sequencing the genomes of 1000 actinobacteria strains.</title>
        <authorList>
            <person name="Klenk H.-P."/>
        </authorList>
    </citation>
    <scope>NUCLEOTIDE SEQUENCE [LARGE SCALE GENOMIC DNA]</scope>
    <source>
        <strain evidence="4 5">DSM 27099</strain>
    </source>
</reference>
<evidence type="ECO:0000313" key="4">
    <source>
        <dbReference type="EMBL" id="MBB2976929.1"/>
    </source>
</evidence>
<dbReference type="RefSeq" id="WP_165140145.1">
    <property type="nucleotide sequence ID" value="NZ_CP049255.1"/>
</dbReference>
<dbReference type="PRINTS" id="PR00133">
    <property type="entry name" value="GLHYDRLASE3"/>
</dbReference>
<dbReference type="SUPFAM" id="SSF51445">
    <property type="entry name" value="(Trans)glycosidases"/>
    <property type="match status" value="1"/>
</dbReference>
<dbReference type="Pfam" id="PF14310">
    <property type="entry name" value="Fn3-like"/>
    <property type="match status" value="1"/>
</dbReference>
<comment type="similarity">
    <text evidence="1">Belongs to the glycosyl hydrolase 3 family.</text>
</comment>
<dbReference type="InterPro" id="IPR017853">
    <property type="entry name" value="GH"/>
</dbReference>
<organism evidence="4 5">
    <name type="scientific">Microbacterium endophyticum</name>
    <dbReference type="NCBI Taxonomy" id="1526412"/>
    <lineage>
        <taxon>Bacteria</taxon>
        <taxon>Bacillati</taxon>
        <taxon>Actinomycetota</taxon>
        <taxon>Actinomycetes</taxon>
        <taxon>Micrococcales</taxon>
        <taxon>Microbacteriaceae</taxon>
        <taxon>Microbacterium</taxon>
    </lineage>
</organism>
<dbReference type="InterPro" id="IPR026891">
    <property type="entry name" value="Fn3-like"/>
</dbReference>
<dbReference type="GO" id="GO:0008422">
    <property type="term" value="F:beta-glucosidase activity"/>
    <property type="evidence" value="ECO:0007669"/>
    <property type="project" value="UniProtKB-EC"/>
</dbReference>
<keyword evidence="2 4" id="KW-0378">Hydrolase</keyword>
<dbReference type="GO" id="GO:0009251">
    <property type="term" value="P:glucan catabolic process"/>
    <property type="evidence" value="ECO:0007669"/>
    <property type="project" value="TreeGrafter"/>
</dbReference>
<dbReference type="EC" id="3.2.1.21" evidence="4"/>
<sequence length="773" mass="81662">MPQSTAPWRDLTLSAETRIRALLDAMTLDEKIAQLGSSWPGSEEAEGDVAPMQETHLRAESFEQAVVGGLGQITRNYGTAPIDPAEGGRRLAALQTAVTEGNRFGIPAVAHEECLTGVTAWKATVYPTPLAWGATFDPQIVREMAARIGGDLRDLGVQQGLSPVLDVVRDYRWGRVEETIGEDPNLVAEIGTAYVEGIESAGVVATPKHFAGYSASRGARNHAPVSIGVRELQDVILPPFERALQTARSVMNSYTDTDGVPAGADHDLLTRLLRDTWGFEGTVVSDYWAIPFLHSMHRIARNESDAARLAMRAGMDVELPHRMGFTHLAELVSSGALSETDIDRAAERVLRQKLELGLLDPDWSAPDATGVDLDSADNIRAARAVAERSIVLVRNDGLLPLTEAPARIAVVGPVTNDPGCLFGCYSFPNHVLPHHPGLELGISAPTYLDAVRGAFPGAQIVHESGTSVSGGETEGIEDAVRAARDADIVLLFVGDRSGMFGHGTSGEGCDATDLTLPGAQQDLLTAVLETGTPTAVVVSSGRPYSLASAPTRASAILQTFFPGQEGAGALADILCGAVNPSGRLPVQIPALAGSQPSTYLAPPLALRSDGVSNIDPTPAYPFGHGLSYTTFEHALVHADTVVDTDGDVVTLTVDVTNIGDRPGADVVQLYVGTPYASVVQPVRRLLGFARVDIAAGTSTRLSFTIPVEALAITGVDRVKAVEPGRVTLTVARSASDVGLPTEVELSGERNPIGLPQARFTSFTTIENDAPPVR</sequence>
<keyword evidence="4" id="KW-0326">Glycosidase</keyword>
<dbReference type="InterPro" id="IPR050288">
    <property type="entry name" value="Cellulose_deg_GH3"/>
</dbReference>
<dbReference type="PANTHER" id="PTHR42715">
    <property type="entry name" value="BETA-GLUCOSIDASE"/>
    <property type="match status" value="1"/>
</dbReference>
<protein>
    <submittedName>
        <fullName evidence="4">Beta-glucosidase</fullName>
        <ecNumber evidence="4">3.2.1.21</ecNumber>
    </submittedName>
</protein>
<keyword evidence="5" id="KW-1185">Reference proteome</keyword>